<keyword evidence="6" id="KW-1185">Reference proteome</keyword>
<dbReference type="CDD" id="cd02440">
    <property type="entry name" value="AdoMet_MTases"/>
    <property type="match status" value="1"/>
</dbReference>
<dbReference type="Proteomes" id="UP001576776">
    <property type="component" value="Unassembled WGS sequence"/>
</dbReference>
<gene>
    <name evidence="5" type="ORF">ACE1B6_09790</name>
</gene>
<dbReference type="SUPFAM" id="SSF53335">
    <property type="entry name" value="S-adenosyl-L-methionine-dependent methyltransferases"/>
    <property type="match status" value="1"/>
</dbReference>
<dbReference type="RefSeq" id="WP_413257071.1">
    <property type="nucleotide sequence ID" value="NZ_JBHFNS010000042.1"/>
</dbReference>
<evidence type="ECO:0000313" key="5">
    <source>
        <dbReference type="EMBL" id="MFB2935560.1"/>
    </source>
</evidence>
<reference evidence="5 6" key="1">
    <citation type="submission" date="2024-09" db="EMBL/GenBank/DDBJ databases">
        <title>Floridaenema gen nov. (Aerosakkonemataceae, Aerosakkonematales ord. nov., Cyanobacteria) from benthic tropical and subtropical fresh waters, with the description of four new species.</title>
        <authorList>
            <person name="Moretto J.A."/>
            <person name="Berthold D.E."/>
            <person name="Lefler F.W."/>
            <person name="Huang I.-S."/>
            <person name="Laughinghouse H. IV."/>
        </authorList>
    </citation>
    <scope>NUCLEOTIDE SEQUENCE [LARGE SCALE GENOMIC DNA]</scope>
    <source>
        <strain evidence="5 6">BLCC-F154</strain>
    </source>
</reference>
<name>A0ABV4Y9R6_9CYAN</name>
<comment type="caution">
    <text evidence="5">The sequence shown here is derived from an EMBL/GenBank/DDBJ whole genome shotgun (WGS) entry which is preliminary data.</text>
</comment>
<sequence>MTIDPLSDRKIIDSWHKNARPWTIAVRQGHILSRKLVTDRAIVDAVVELCPKNVLDLGCGEGWLARALSAKEIEVLGVDVVPELIEQARSALGGRFELLSYEEIAAGKLNQRFDAVVSNFALRLRTHRHTRRVDGSLKKL</sequence>
<evidence type="ECO:0000256" key="2">
    <source>
        <dbReference type="ARBA" id="ARBA00022679"/>
    </source>
</evidence>
<dbReference type="EMBL" id="JBHFNS010000042">
    <property type="protein sequence ID" value="MFB2935560.1"/>
    <property type="molecule type" value="Genomic_DNA"/>
</dbReference>
<keyword evidence="2" id="KW-0808">Transferase</keyword>
<dbReference type="InterPro" id="IPR041698">
    <property type="entry name" value="Methyltransf_25"/>
</dbReference>
<dbReference type="InterPro" id="IPR029063">
    <property type="entry name" value="SAM-dependent_MTases_sf"/>
</dbReference>
<protein>
    <submittedName>
        <fullName evidence="5">Trans-aconitate 2-methyltransferase</fullName>
    </submittedName>
</protein>
<organism evidence="5 6">
    <name type="scientific">Floridaenema fluviatile BLCC-F154</name>
    <dbReference type="NCBI Taxonomy" id="3153640"/>
    <lineage>
        <taxon>Bacteria</taxon>
        <taxon>Bacillati</taxon>
        <taxon>Cyanobacteriota</taxon>
        <taxon>Cyanophyceae</taxon>
        <taxon>Oscillatoriophycideae</taxon>
        <taxon>Aerosakkonematales</taxon>
        <taxon>Aerosakkonemataceae</taxon>
        <taxon>Floridanema</taxon>
        <taxon>Floridanema fluviatile</taxon>
    </lineage>
</organism>
<dbReference type="Gene3D" id="3.40.50.150">
    <property type="entry name" value="Vaccinia Virus protein VP39"/>
    <property type="match status" value="1"/>
</dbReference>
<dbReference type="PANTHER" id="PTHR43464">
    <property type="entry name" value="METHYLTRANSFERASE"/>
    <property type="match status" value="1"/>
</dbReference>
<dbReference type="Pfam" id="PF13649">
    <property type="entry name" value="Methyltransf_25"/>
    <property type="match status" value="1"/>
</dbReference>
<feature type="domain" description="Methyltransferase" evidence="4">
    <location>
        <begin position="54"/>
        <end position="129"/>
    </location>
</feature>
<evidence type="ECO:0000259" key="4">
    <source>
        <dbReference type="Pfam" id="PF13649"/>
    </source>
</evidence>
<keyword evidence="1" id="KW-0489">Methyltransferase</keyword>
<evidence type="ECO:0000313" key="6">
    <source>
        <dbReference type="Proteomes" id="UP001576776"/>
    </source>
</evidence>
<dbReference type="PANTHER" id="PTHR43464:SF19">
    <property type="entry name" value="UBIQUINONE BIOSYNTHESIS O-METHYLTRANSFERASE, MITOCHONDRIAL"/>
    <property type="match status" value="1"/>
</dbReference>
<accession>A0ABV4Y9R6</accession>
<evidence type="ECO:0000256" key="3">
    <source>
        <dbReference type="ARBA" id="ARBA00022691"/>
    </source>
</evidence>
<evidence type="ECO:0000256" key="1">
    <source>
        <dbReference type="ARBA" id="ARBA00022603"/>
    </source>
</evidence>
<keyword evidence="3" id="KW-0949">S-adenosyl-L-methionine</keyword>
<proteinExistence type="predicted"/>